<dbReference type="Proteomes" id="UP000647491">
    <property type="component" value="Unassembled WGS sequence"/>
</dbReference>
<gene>
    <name evidence="1" type="ORF">H8708_03435</name>
</gene>
<sequence>MKLPDELDIGGKWELVFHRLQIAEEDLASEIFPKTMGRRIVQAEEIRHSSDYDPFYIASKGGTQKQIETAKDLLDYARRFIVERREAEGL</sequence>
<protein>
    <recommendedName>
        <fullName evidence="3">HEPN domain-containing protein</fullName>
    </recommendedName>
</protein>
<dbReference type="RefSeq" id="WP_262426968.1">
    <property type="nucleotide sequence ID" value="NZ_JACRTJ010000008.1"/>
</dbReference>
<dbReference type="EMBL" id="JACRTJ010000008">
    <property type="protein sequence ID" value="MBC8598288.1"/>
    <property type="molecule type" value="Genomic_DNA"/>
</dbReference>
<name>A0ABR7NQK8_9FIRM</name>
<dbReference type="Gene3D" id="1.20.120.330">
    <property type="entry name" value="Nucleotidyltransferases domain 2"/>
    <property type="match status" value="1"/>
</dbReference>
<reference evidence="1 2" key="1">
    <citation type="submission" date="2020-08" db="EMBL/GenBank/DDBJ databases">
        <title>Genome public.</title>
        <authorList>
            <person name="Liu C."/>
            <person name="Sun Q."/>
        </authorList>
    </citation>
    <scope>NUCLEOTIDE SEQUENCE [LARGE SCALE GENOMIC DNA]</scope>
    <source>
        <strain evidence="1 2">BX10</strain>
    </source>
</reference>
<evidence type="ECO:0000313" key="1">
    <source>
        <dbReference type="EMBL" id="MBC8598288.1"/>
    </source>
</evidence>
<proteinExistence type="predicted"/>
<keyword evidence="2" id="KW-1185">Reference proteome</keyword>
<accession>A0ABR7NQK8</accession>
<organism evidence="1 2">
    <name type="scientific">Enterocloster hominis</name>
    <name type="common">ex Liu et al. 2021</name>
    <dbReference type="NCBI Taxonomy" id="2763663"/>
    <lineage>
        <taxon>Bacteria</taxon>
        <taxon>Bacillati</taxon>
        <taxon>Bacillota</taxon>
        <taxon>Clostridia</taxon>
        <taxon>Lachnospirales</taxon>
        <taxon>Lachnospiraceae</taxon>
        <taxon>Enterocloster</taxon>
    </lineage>
</organism>
<evidence type="ECO:0000313" key="2">
    <source>
        <dbReference type="Proteomes" id="UP000647491"/>
    </source>
</evidence>
<evidence type="ECO:0008006" key="3">
    <source>
        <dbReference type="Google" id="ProtNLM"/>
    </source>
</evidence>
<comment type="caution">
    <text evidence="1">The sequence shown here is derived from an EMBL/GenBank/DDBJ whole genome shotgun (WGS) entry which is preliminary data.</text>
</comment>